<protein>
    <submittedName>
        <fullName evidence="2">Uncharacterized protein</fullName>
    </submittedName>
</protein>
<organism evidence="2 3">
    <name type="scientific">Allacma fusca</name>
    <dbReference type="NCBI Taxonomy" id="39272"/>
    <lineage>
        <taxon>Eukaryota</taxon>
        <taxon>Metazoa</taxon>
        <taxon>Ecdysozoa</taxon>
        <taxon>Arthropoda</taxon>
        <taxon>Hexapoda</taxon>
        <taxon>Collembola</taxon>
        <taxon>Symphypleona</taxon>
        <taxon>Sminthuridae</taxon>
        <taxon>Allacma</taxon>
    </lineage>
</organism>
<name>A0A8J2K095_9HEXA</name>
<accession>A0A8J2K095</accession>
<gene>
    <name evidence="2" type="ORF">AFUS01_LOCUS16713</name>
</gene>
<dbReference type="EMBL" id="CAJVCH010154881">
    <property type="protein sequence ID" value="CAG7727897.1"/>
    <property type="molecule type" value="Genomic_DNA"/>
</dbReference>
<dbReference type="Proteomes" id="UP000708208">
    <property type="component" value="Unassembled WGS sequence"/>
</dbReference>
<feature type="compositionally biased region" description="Polar residues" evidence="1">
    <location>
        <begin position="76"/>
        <end position="85"/>
    </location>
</feature>
<feature type="compositionally biased region" description="Low complexity" evidence="1">
    <location>
        <begin position="86"/>
        <end position="103"/>
    </location>
</feature>
<feature type="non-terminal residue" evidence="2">
    <location>
        <position position="1"/>
    </location>
</feature>
<evidence type="ECO:0000313" key="2">
    <source>
        <dbReference type="EMBL" id="CAG7727897.1"/>
    </source>
</evidence>
<evidence type="ECO:0000256" key="1">
    <source>
        <dbReference type="SAM" id="MobiDB-lite"/>
    </source>
</evidence>
<reference evidence="2" key="1">
    <citation type="submission" date="2021-06" db="EMBL/GenBank/DDBJ databases">
        <authorList>
            <person name="Hodson N. C."/>
            <person name="Mongue J. A."/>
            <person name="Jaron S. K."/>
        </authorList>
    </citation>
    <scope>NUCLEOTIDE SEQUENCE</scope>
</reference>
<proteinExistence type="predicted"/>
<keyword evidence="3" id="KW-1185">Reference proteome</keyword>
<comment type="caution">
    <text evidence="2">The sequence shown here is derived from an EMBL/GenBank/DDBJ whole genome shotgun (WGS) entry which is preliminary data.</text>
</comment>
<sequence length="103" mass="11445">MQKIFVWEKFYGAICFAHIQCLPIEKLSSENLVQSINSPVISMDSFQRNVNYSDPNENKDSENFIIEKSEAEDRSSMVSGQRQFPSNSLSGSTGSSVGQASTN</sequence>
<evidence type="ECO:0000313" key="3">
    <source>
        <dbReference type="Proteomes" id="UP000708208"/>
    </source>
</evidence>
<dbReference type="AlphaFoldDB" id="A0A8J2K095"/>
<feature type="region of interest" description="Disordered" evidence="1">
    <location>
        <begin position="68"/>
        <end position="103"/>
    </location>
</feature>